<feature type="transmembrane region" description="Helical" evidence="1">
    <location>
        <begin position="207"/>
        <end position="229"/>
    </location>
</feature>
<evidence type="ECO:0000256" key="1">
    <source>
        <dbReference type="SAM" id="Phobius"/>
    </source>
</evidence>
<reference evidence="2" key="1">
    <citation type="submission" date="2010-03" db="EMBL/GenBank/DDBJ databases">
        <title>The genome sequence of Ruminococcus sp. 18P13.</title>
        <authorList>
            <consortium name="metaHIT consortium -- http://www.metahit.eu/"/>
            <person name="Pajon A."/>
            <person name="Turner K."/>
            <person name="Parkhill J."/>
            <person name="Bernalier A."/>
        </authorList>
    </citation>
    <scope>NUCLEOTIDE SEQUENCE [LARGE SCALE GENOMIC DNA]</scope>
    <source>
        <strain evidence="2">Type strain: 18P13</strain>
    </source>
</reference>
<sequence length="687" mass="77317">MTATPSQSKLRPFWLNARTKLIANRKPLIVYGVLQLLGLPLIVLSTVLTSSALLHYVPYNLDGNPVEEPYWVRYGSMYAGLGMIFFCVSLLLGFLFAVGSFDYLFRKAKVDMTYALPINTRQRFFSDFLTGAAMYLLPFLAACGLCYAIFETGCILQDGLREMLGEIPFSLELAALKCIIIVALGMLFLYACTVFAMTCCGTQAESLIATICVLFLVPITVVVFGLVYLQGGMYGIDIESTLLKLLEYTGPVGAGSVFFSFLENETQYPVGSWAAAYLAEILVLVGVTYLLYRHRKAEDTSKPYVYRFMYYFTMGALMTCLYAIAVSDADTLIPVLIFSAVVYLIAEIITNRGFKKFYKSLIRFAVTMAVIAGFTALLDATDYFGVVQRLPEESNISSITFSCNENYNSIYWDSGMEAQPKVELTEPEQIEAVYGLHKRLLNAYDARDNDHYGSSPTQIRITYHLKLGAQFTRRYTITAEQWADLVEPVMRSNAWMQATLDERLDNFGPELRVEDSNQTNATYFAPDSYQQFIREFKIAYMQDWMNMSDQEFLEPKEIYLYANGIPVRSSFTNTMEMLKTYKCTPPAPDSDTEAADSSGILYYLGTEHDRVYINFPITDAETSEEIPSAGFLLPYASNYGSTTGDYVLRYNGEYYFLSPDCPFLMDQLIGEPPKSPDTPKIDTGAML</sequence>
<feature type="transmembrane region" description="Helical" evidence="1">
    <location>
        <begin position="170"/>
        <end position="195"/>
    </location>
</feature>
<accession>D4LC20</accession>
<feature type="transmembrane region" description="Helical" evidence="1">
    <location>
        <begin position="304"/>
        <end position="325"/>
    </location>
</feature>
<keyword evidence="1" id="KW-0812">Transmembrane</keyword>
<gene>
    <name evidence="2" type="ordered locus">RUM_09980</name>
</gene>
<keyword evidence="1" id="KW-1133">Transmembrane helix</keyword>
<dbReference type="STRING" id="213810.RUM_09980"/>
<feature type="transmembrane region" description="Helical" evidence="1">
    <location>
        <begin position="331"/>
        <end position="349"/>
    </location>
</feature>
<dbReference type="EMBL" id="FP929052">
    <property type="protein sequence ID" value="CBL17165.1"/>
    <property type="molecule type" value="Genomic_DNA"/>
</dbReference>
<dbReference type="Proteomes" id="UP000007054">
    <property type="component" value="Chromosome"/>
</dbReference>
<dbReference type="HOGENOM" id="CLU_400557_0_0_9"/>
<evidence type="ECO:0000313" key="3">
    <source>
        <dbReference type="Proteomes" id="UP000007054"/>
    </source>
</evidence>
<feature type="transmembrane region" description="Helical" evidence="1">
    <location>
        <begin position="270"/>
        <end position="292"/>
    </location>
</feature>
<dbReference type="KEGG" id="rch:RUM_09980"/>
<dbReference type="BioCyc" id="RCHA213810:RUM_RS04795-MONOMER"/>
<evidence type="ECO:0008006" key="4">
    <source>
        <dbReference type="Google" id="ProtNLM"/>
    </source>
</evidence>
<dbReference type="GeneID" id="83155754"/>
<evidence type="ECO:0000313" key="2">
    <source>
        <dbReference type="EMBL" id="CBL17165.1"/>
    </source>
</evidence>
<keyword evidence="3" id="KW-1185">Reference proteome</keyword>
<dbReference type="AlphaFoldDB" id="D4LC20"/>
<organism evidence="2 3">
    <name type="scientific">Ruminococcus champanellensis (strain DSM 18848 / JCM 17042 / KCTC 15320 / 18P13)</name>
    <dbReference type="NCBI Taxonomy" id="213810"/>
    <lineage>
        <taxon>Bacteria</taxon>
        <taxon>Bacillati</taxon>
        <taxon>Bacillota</taxon>
        <taxon>Clostridia</taxon>
        <taxon>Eubacteriales</taxon>
        <taxon>Oscillospiraceae</taxon>
        <taxon>Ruminococcus</taxon>
    </lineage>
</organism>
<protein>
    <recommendedName>
        <fullName evidence="4">ABC-type transport system involved in multi-copper enzyme maturation, permease component</fullName>
    </recommendedName>
</protein>
<proteinExistence type="predicted"/>
<keyword evidence="1" id="KW-0472">Membrane</keyword>
<dbReference type="OrthoDB" id="1815034at2"/>
<feature type="transmembrane region" description="Helical" evidence="1">
    <location>
        <begin position="77"/>
        <end position="104"/>
    </location>
</feature>
<dbReference type="RefSeq" id="WP_015558072.1">
    <property type="nucleotide sequence ID" value="NC_021039.1"/>
</dbReference>
<reference evidence="2" key="2">
    <citation type="submission" date="2010-03" db="EMBL/GenBank/DDBJ databases">
        <authorList>
            <person name="Pajon A."/>
        </authorList>
    </citation>
    <scope>NUCLEOTIDE SEQUENCE</scope>
    <source>
        <strain evidence="2">Type strain: 18P13</strain>
    </source>
</reference>
<feature type="transmembrane region" description="Helical" evidence="1">
    <location>
        <begin position="28"/>
        <end position="57"/>
    </location>
</feature>
<name>D4LC20_RUMC1</name>
<feature type="transmembrane region" description="Helical" evidence="1">
    <location>
        <begin position="124"/>
        <end position="150"/>
    </location>
</feature>
<feature type="transmembrane region" description="Helical" evidence="1">
    <location>
        <begin position="361"/>
        <end position="378"/>
    </location>
</feature>
<dbReference type="PATRIC" id="fig|213810.4.peg.901"/>